<organism evidence="2 3">
    <name type="scientific">Carnegiea gigantea</name>
    <dbReference type="NCBI Taxonomy" id="171969"/>
    <lineage>
        <taxon>Eukaryota</taxon>
        <taxon>Viridiplantae</taxon>
        <taxon>Streptophyta</taxon>
        <taxon>Embryophyta</taxon>
        <taxon>Tracheophyta</taxon>
        <taxon>Spermatophyta</taxon>
        <taxon>Magnoliopsida</taxon>
        <taxon>eudicotyledons</taxon>
        <taxon>Gunneridae</taxon>
        <taxon>Pentapetalae</taxon>
        <taxon>Caryophyllales</taxon>
        <taxon>Cactineae</taxon>
        <taxon>Cactaceae</taxon>
        <taxon>Cactoideae</taxon>
        <taxon>Echinocereeae</taxon>
        <taxon>Carnegiea</taxon>
    </lineage>
</organism>
<feature type="region of interest" description="Disordered" evidence="1">
    <location>
        <begin position="191"/>
        <end position="230"/>
    </location>
</feature>
<feature type="region of interest" description="Disordered" evidence="1">
    <location>
        <begin position="450"/>
        <end position="485"/>
    </location>
</feature>
<accession>A0A9Q1QBN1</accession>
<evidence type="ECO:0000313" key="2">
    <source>
        <dbReference type="EMBL" id="KAJ8436288.1"/>
    </source>
</evidence>
<protein>
    <recommendedName>
        <fullName evidence="4">DUF4216 domain-containing protein</fullName>
    </recommendedName>
</protein>
<dbReference type="OrthoDB" id="1878503at2759"/>
<evidence type="ECO:0008006" key="4">
    <source>
        <dbReference type="Google" id="ProtNLM"/>
    </source>
</evidence>
<sequence length="534" mass="61807">MEDETFNEGDERVTEELVCLARGPMKGSIQKKSQRKRKTQDSGVVVEGEIERGERTFTCDALKDRTSPRVMLFKCKWFDVYTEGRGVKRDKFSATLANVTRSRQVFYVAVHNEPQWRIVIKINPCNYFDFLNIKDVDNMDESLWENVDNEPQRRMVQEEVDEEIPLVRNDVEPDLIDVDLVDTTITQHTYFQDEEVDVSEDEEDEFSDRESDIDSLDRDLEDDDLENDSDNEYDCQELQAKSRRVKHSSCVGRKRGPTIGLQSLREREKYPNVKPFATITGDMLRVVGKNANRFIAEWNFPPEAKGIDVARAVELQCMMSFREINGIGSHWADPKQRVLYDQICFGGQRMISFNQYHISEKNQSNRLSQKIKPSNGAKSTARIYHDDIMPLYTLAKDSTQDPTKEQTTEISQDPPYAQLAHKDGKWDPEGEKHGVDNLSLKEAYVEVLKKKPGYHRGPGPGPVPPRKGRKGRESNQIRSKLGELKAASLELKTSTEHMQKEAIERENKWKQEAIERENNIREEHFDLIRLYIPQ</sequence>
<gene>
    <name evidence="2" type="ORF">Cgig2_023339</name>
</gene>
<evidence type="ECO:0000313" key="3">
    <source>
        <dbReference type="Proteomes" id="UP001153076"/>
    </source>
</evidence>
<comment type="caution">
    <text evidence="2">The sequence shown here is derived from an EMBL/GenBank/DDBJ whole genome shotgun (WGS) entry which is preliminary data.</text>
</comment>
<dbReference type="EMBL" id="JAKOGI010000352">
    <property type="protein sequence ID" value="KAJ8436288.1"/>
    <property type="molecule type" value="Genomic_DNA"/>
</dbReference>
<dbReference type="AlphaFoldDB" id="A0A9Q1QBN1"/>
<dbReference type="Proteomes" id="UP001153076">
    <property type="component" value="Unassembled WGS sequence"/>
</dbReference>
<feature type="compositionally biased region" description="Basic and acidic residues" evidence="1">
    <location>
        <begin position="420"/>
        <end position="435"/>
    </location>
</feature>
<feature type="compositionally biased region" description="Basic and acidic residues" evidence="1">
    <location>
        <begin position="471"/>
        <end position="483"/>
    </location>
</feature>
<feature type="compositionally biased region" description="Acidic residues" evidence="1">
    <location>
        <begin position="219"/>
        <end position="230"/>
    </location>
</feature>
<feature type="compositionally biased region" description="Acidic residues" evidence="1">
    <location>
        <begin position="192"/>
        <end position="207"/>
    </location>
</feature>
<proteinExistence type="predicted"/>
<feature type="compositionally biased region" description="Basic and acidic residues" evidence="1">
    <location>
        <begin position="208"/>
        <end position="218"/>
    </location>
</feature>
<reference evidence="2" key="1">
    <citation type="submission" date="2022-04" db="EMBL/GenBank/DDBJ databases">
        <title>Carnegiea gigantea Genome sequencing and assembly v2.</title>
        <authorList>
            <person name="Copetti D."/>
            <person name="Sanderson M.J."/>
            <person name="Burquez A."/>
            <person name="Wojciechowski M.F."/>
        </authorList>
    </citation>
    <scope>NUCLEOTIDE SEQUENCE</scope>
    <source>
        <strain evidence="2">SGP5-SGP5p</strain>
        <tissue evidence="2">Aerial part</tissue>
    </source>
</reference>
<name>A0A9Q1QBN1_9CARY</name>
<feature type="region of interest" description="Disordered" evidence="1">
    <location>
        <begin position="398"/>
        <end position="438"/>
    </location>
</feature>
<evidence type="ECO:0000256" key="1">
    <source>
        <dbReference type="SAM" id="MobiDB-lite"/>
    </source>
</evidence>
<keyword evidence="3" id="KW-1185">Reference proteome</keyword>
<feature type="compositionally biased region" description="Basic and acidic residues" evidence="1">
    <location>
        <begin position="398"/>
        <end position="407"/>
    </location>
</feature>